<dbReference type="NCBIfam" id="NF045845">
    <property type="entry name" value="Mhp366_Mhp367_fam"/>
    <property type="match status" value="1"/>
</dbReference>
<gene>
    <name evidence="1" type="ORF">DR094_00985</name>
</gene>
<comment type="caution">
    <text evidence="1">The sequence shown here is derived from an EMBL/GenBank/DDBJ whole genome shotgun (WGS) entry which is preliminary data.</text>
</comment>
<organism evidence="1 2">
    <name type="scientific">Mesomycoplasma flocculare</name>
    <name type="common">Mycoplasma flocculare</name>
    <dbReference type="NCBI Taxonomy" id="2128"/>
    <lineage>
        <taxon>Bacteria</taxon>
        <taxon>Bacillati</taxon>
        <taxon>Mycoplasmatota</taxon>
        <taxon>Mycoplasmoidales</taxon>
        <taxon>Metamycoplasmataceae</taxon>
        <taxon>Mesomycoplasma</taxon>
    </lineage>
</organism>
<name>A0AAW9XB50_MESFC</name>
<sequence length="394" mass="46789">MYFGKNLSGFNTFKIETKNSIFRENDQSFLGSKNENLNIYLLDRLDANKVEKTSPVRSYSVNYWNKKVRNIYYKLNYFGFKSVDYSDNRYKETFQRNIRFSSGTSILLDTNGNEALFLTNKHVLYNKKNQPMWHFFGYPFIIFYFNNKINFLPSPDYSRILDILYIKEDYEKREQKFEKKQNARTKQVFVKQVYEKYFRVVENFNSHKKDLGLFYFKYKDFISDFLAAGKFFEENKNIIKETFSWAKSTDIQTKMRNFEKSATLFSKYFEEMEKNGAVKLSDRLWKDGDIDYETKLGLFYPDKTAAKNMFKGVYIRKQDAIFFVTTGHGASGSGIFNDDGSLAFINYLIIQDPKQKGYYYDQNNLSNYIAAAIPLRTPFVDLTKEISKFYFNKS</sequence>
<evidence type="ECO:0000313" key="1">
    <source>
        <dbReference type="EMBL" id="MXR56571.1"/>
    </source>
</evidence>
<accession>A0AAW9XB50</accession>
<proteinExistence type="predicted"/>
<protein>
    <recommendedName>
        <fullName evidence="3">DUF31 domain-containing protein</fullName>
    </recommendedName>
</protein>
<evidence type="ECO:0000313" key="2">
    <source>
        <dbReference type="Proteomes" id="UP001193441"/>
    </source>
</evidence>
<dbReference type="Proteomes" id="UP001193441">
    <property type="component" value="Unassembled WGS sequence"/>
</dbReference>
<dbReference type="EMBL" id="QQRD01000001">
    <property type="protein sequence ID" value="MXR56571.1"/>
    <property type="molecule type" value="Genomic_DNA"/>
</dbReference>
<reference evidence="1" key="1">
    <citation type="submission" date="2018-07" db="EMBL/GenBank/DDBJ databases">
        <title>Genetic characterization of Mycoplasma hyopneumoniae, M. hyorhinis and M. flocculare isolates through whole genome sequencing analysis: comparative analysis of sequence types and putative genes involved in virulence.</title>
        <authorList>
            <person name="Fourour S."/>
            <person name="Lucas P."/>
            <person name="Touzain F."/>
            <person name="Tocqueville V."/>
            <person name="Kempf I."/>
            <person name="Marois-Crehan C."/>
        </authorList>
    </citation>
    <scope>NUCLEOTIDE SEQUENCE</scope>
    <source>
        <strain evidence="1">MF22</strain>
    </source>
</reference>
<dbReference type="AlphaFoldDB" id="A0AAW9XB50"/>
<evidence type="ECO:0008006" key="3">
    <source>
        <dbReference type="Google" id="ProtNLM"/>
    </source>
</evidence>